<sequence length="146" mass="16118">MQVQNRKPQQALKVQNVANSNLGKRAVVNTRVNHFDVLIWDEVGDTNARNTAMGVEGDVVADLNVGVVVIWNGQSRPIAEESNRFDIVNIVMQGKNGGRWEGKGSEGFGLRLLAKENKKGASTIWVEKEVHHIFGTDGIHQYAAEK</sequence>
<evidence type="ECO:0000313" key="2">
    <source>
        <dbReference type="Proteomes" id="UP001472677"/>
    </source>
</evidence>
<evidence type="ECO:0000313" key="1">
    <source>
        <dbReference type="EMBL" id="KAK8488773.1"/>
    </source>
</evidence>
<proteinExistence type="predicted"/>
<dbReference type="Proteomes" id="UP001472677">
    <property type="component" value="Unassembled WGS sequence"/>
</dbReference>
<name>A0ABR2A748_9ROSI</name>
<reference evidence="1 2" key="1">
    <citation type="journal article" date="2024" name="G3 (Bethesda)">
        <title>Genome assembly of Hibiscus sabdariffa L. provides insights into metabolisms of medicinal natural products.</title>
        <authorList>
            <person name="Kim T."/>
        </authorList>
    </citation>
    <scope>NUCLEOTIDE SEQUENCE [LARGE SCALE GENOMIC DNA]</scope>
    <source>
        <strain evidence="1">TK-2024</strain>
        <tissue evidence="1">Old leaves</tissue>
    </source>
</reference>
<comment type="caution">
    <text evidence="1">The sequence shown here is derived from an EMBL/GenBank/DDBJ whole genome shotgun (WGS) entry which is preliminary data.</text>
</comment>
<dbReference type="EMBL" id="JBBPBM010000976">
    <property type="protein sequence ID" value="KAK8488773.1"/>
    <property type="molecule type" value="Genomic_DNA"/>
</dbReference>
<protein>
    <submittedName>
        <fullName evidence="1">Uncharacterized protein</fullName>
    </submittedName>
</protein>
<organism evidence="1 2">
    <name type="scientific">Hibiscus sabdariffa</name>
    <name type="common">roselle</name>
    <dbReference type="NCBI Taxonomy" id="183260"/>
    <lineage>
        <taxon>Eukaryota</taxon>
        <taxon>Viridiplantae</taxon>
        <taxon>Streptophyta</taxon>
        <taxon>Embryophyta</taxon>
        <taxon>Tracheophyta</taxon>
        <taxon>Spermatophyta</taxon>
        <taxon>Magnoliopsida</taxon>
        <taxon>eudicotyledons</taxon>
        <taxon>Gunneridae</taxon>
        <taxon>Pentapetalae</taxon>
        <taxon>rosids</taxon>
        <taxon>malvids</taxon>
        <taxon>Malvales</taxon>
        <taxon>Malvaceae</taxon>
        <taxon>Malvoideae</taxon>
        <taxon>Hibiscus</taxon>
    </lineage>
</organism>
<keyword evidence="2" id="KW-1185">Reference proteome</keyword>
<gene>
    <name evidence="1" type="ORF">V6N12_035076</name>
</gene>
<accession>A0ABR2A748</accession>